<feature type="region of interest" description="Disordered" evidence="4">
    <location>
        <begin position="467"/>
        <end position="537"/>
    </location>
</feature>
<evidence type="ECO:0000256" key="4">
    <source>
        <dbReference type="SAM" id="MobiDB-lite"/>
    </source>
</evidence>
<keyword evidence="2" id="KW-0732">Signal</keyword>
<feature type="compositionally biased region" description="Basic residues" evidence="4">
    <location>
        <begin position="483"/>
        <end position="493"/>
    </location>
</feature>
<dbReference type="Pfam" id="PF13458">
    <property type="entry name" value="Peripla_BP_6"/>
    <property type="match status" value="1"/>
</dbReference>
<keyword evidence="3" id="KW-0029">Amino-acid transport</keyword>
<gene>
    <name evidence="6" type="ORF">M0638_25220</name>
</gene>
<evidence type="ECO:0000259" key="5">
    <source>
        <dbReference type="Pfam" id="PF13458"/>
    </source>
</evidence>
<dbReference type="PANTHER" id="PTHR30483:SF6">
    <property type="entry name" value="PERIPLASMIC BINDING PROTEIN OF ABC TRANSPORTER FOR NATURAL AMINO ACIDS"/>
    <property type="match status" value="1"/>
</dbReference>
<evidence type="ECO:0000313" key="6">
    <source>
        <dbReference type="EMBL" id="MCK8787672.1"/>
    </source>
</evidence>
<feature type="domain" description="Leucine-binding protein" evidence="5">
    <location>
        <begin position="45"/>
        <end position="318"/>
    </location>
</feature>
<feature type="region of interest" description="Disordered" evidence="4">
    <location>
        <begin position="376"/>
        <end position="455"/>
    </location>
</feature>
<name>A0A9X1YDA1_9PROT</name>
<evidence type="ECO:0000256" key="1">
    <source>
        <dbReference type="ARBA" id="ARBA00010062"/>
    </source>
</evidence>
<dbReference type="EMBL" id="JALPRX010000138">
    <property type="protein sequence ID" value="MCK8787672.1"/>
    <property type="molecule type" value="Genomic_DNA"/>
</dbReference>
<feature type="compositionally biased region" description="Low complexity" evidence="4">
    <location>
        <begin position="376"/>
        <end position="400"/>
    </location>
</feature>
<feature type="compositionally biased region" description="Basic residues" evidence="4">
    <location>
        <begin position="409"/>
        <end position="420"/>
    </location>
</feature>
<feature type="region of interest" description="Disordered" evidence="4">
    <location>
        <begin position="315"/>
        <end position="345"/>
    </location>
</feature>
<reference evidence="6" key="1">
    <citation type="submission" date="2022-04" db="EMBL/GenBank/DDBJ databases">
        <title>Roseomonas acroporae sp. nov., isolated from coral Acropora digitifera.</title>
        <authorList>
            <person name="Sun H."/>
        </authorList>
    </citation>
    <scope>NUCLEOTIDE SEQUENCE</scope>
    <source>
        <strain evidence="6">NAR14</strain>
    </source>
</reference>
<dbReference type="Proteomes" id="UP001139516">
    <property type="component" value="Unassembled WGS sequence"/>
</dbReference>
<dbReference type="SUPFAM" id="SSF53822">
    <property type="entry name" value="Periplasmic binding protein-like I"/>
    <property type="match status" value="1"/>
</dbReference>
<sequence>MSKSPGRLAARTGRPRTALFGAALAIVAALGGTGPARAQISGDVVRIGVISDMNGPYAPNAGEGSVIATRVAVEDCLRAECVGMRIEVLQADHQNRADLAVAIARRWMDQDGVDALGDMVNASVQLALQGLLRERGRVVGLFPGGTTRITNEDCSPETSVQWMWDTYSQVAASVRPLATPGSRWFFITADYAFGHQLQADATAMITRLGGVVVGAARHPFPGTTDFSSLLLQAQASRAGFVAVANTGTDAVNTLKQAREFGLVGGRSRQQLVAMILSLPEIRSLGDAAAGTQVPEGFYWDLDDGTRAFAARFAAAGATGRPRSRRGPTRPPATICAPSPPPARTRDGRWCGGCMRCRSRTTWCATRGCVPTGGWCTTSTSSASSPSAPAATRTTSTNSSAPPRPIRPSGRSRKAPARRSVRGPQDEAPGTGPATRATRRKAGFIDDTYPSTPASCRGRRVVGRAVRLGGGLPEPAGHLGRPLRAGRLRRRRGPRAGAEDGGRPAGAGGRGQPAGRGRADRRRHRAPAPRRRPHDLLR</sequence>
<evidence type="ECO:0000256" key="3">
    <source>
        <dbReference type="ARBA" id="ARBA00022970"/>
    </source>
</evidence>
<accession>A0A9X1YDA1</accession>
<dbReference type="InterPro" id="IPR028081">
    <property type="entry name" value="Leu-bd"/>
</dbReference>
<keyword evidence="3" id="KW-0813">Transport</keyword>
<evidence type="ECO:0000256" key="2">
    <source>
        <dbReference type="ARBA" id="ARBA00022729"/>
    </source>
</evidence>
<comment type="similarity">
    <text evidence="1">Belongs to the leucine-binding protein family.</text>
</comment>
<keyword evidence="7" id="KW-1185">Reference proteome</keyword>
<feature type="compositionally biased region" description="Basic residues" evidence="4">
    <location>
        <begin position="518"/>
        <end position="537"/>
    </location>
</feature>
<dbReference type="AlphaFoldDB" id="A0A9X1YDA1"/>
<protein>
    <submittedName>
        <fullName evidence="6">ABC transporter substrate-binding protein</fullName>
    </submittedName>
</protein>
<dbReference type="Gene3D" id="3.40.50.2300">
    <property type="match status" value="2"/>
</dbReference>
<organism evidence="6 7">
    <name type="scientific">Roseomonas acroporae</name>
    <dbReference type="NCBI Taxonomy" id="2937791"/>
    <lineage>
        <taxon>Bacteria</taxon>
        <taxon>Pseudomonadati</taxon>
        <taxon>Pseudomonadota</taxon>
        <taxon>Alphaproteobacteria</taxon>
        <taxon>Acetobacterales</taxon>
        <taxon>Roseomonadaceae</taxon>
        <taxon>Roseomonas</taxon>
    </lineage>
</organism>
<feature type="compositionally biased region" description="Gly residues" evidence="4">
    <location>
        <begin position="502"/>
        <end position="513"/>
    </location>
</feature>
<dbReference type="InterPro" id="IPR028082">
    <property type="entry name" value="Peripla_BP_I"/>
</dbReference>
<comment type="caution">
    <text evidence="6">The sequence shown here is derived from an EMBL/GenBank/DDBJ whole genome shotgun (WGS) entry which is preliminary data.</text>
</comment>
<dbReference type="PANTHER" id="PTHR30483">
    <property type="entry name" value="LEUCINE-SPECIFIC-BINDING PROTEIN"/>
    <property type="match status" value="1"/>
</dbReference>
<proteinExistence type="inferred from homology"/>
<evidence type="ECO:0000313" key="7">
    <source>
        <dbReference type="Proteomes" id="UP001139516"/>
    </source>
</evidence>
<dbReference type="InterPro" id="IPR051010">
    <property type="entry name" value="BCAA_transport"/>
</dbReference>
<dbReference type="GO" id="GO:0006865">
    <property type="term" value="P:amino acid transport"/>
    <property type="evidence" value="ECO:0007669"/>
    <property type="project" value="UniProtKB-KW"/>
</dbReference>